<dbReference type="EMBL" id="GBXM01027887">
    <property type="protein sequence ID" value="JAH80690.1"/>
    <property type="molecule type" value="Transcribed_RNA"/>
</dbReference>
<sequence>MYIDQKAVCVRRGPHTTPFHPI</sequence>
<reference evidence="1" key="2">
    <citation type="journal article" date="2015" name="Fish Shellfish Immunol.">
        <title>Early steps in the European eel (Anguilla anguilla)-Vibrio vulnificus interaction in the gills: Role of the RtxA13 toxin.</title>
        <authorList>
            <person name="Callol A."/>
            <person name="Pajuelo D."/>
            <person name="Ebbesson L."/>
            <person name="Teles M."/>
            <person name="MacKenzie S."/>
            <person name="Amaro C."/>
        </authorList>
    </citation>
    <scope>NUCLEOTIDE SEQUENCE</scope>
</reference>
<protein>
    <submittedName>
        <fullName evidence="1">Uncharacterized protein</fullName>
    </submittedName>
</protein>
<proteinExistence type="predicted"/>
<name>A0A0E9VTM6_ANGAN</name>
<dbReference type="AlphaFoldDB" id="A0A0E9VTM6"/>
<organism evidence="1">
    <name type="scientific">Anguilla anguilla</name>
    <name type="common">European freshwater eel</name>
    <name type="synonym">Muraena anguilla</name>
    <dbReference type="NCBI Taxonomy" id="7936"/>
    <lineage>
        <taxon>Eukaryota</taxon>
        <taxon>Metazoa</taxon>
        <taxon>Chordata</taxon>
        <taxon>Craniata</taxon>
        <taxon>Vertebrata</taxon>
        <taxon>Euteleostomi</taxon>
        <taxon>Actinopterygii</taxon>
        <taxon>Neopterygii</taxon>
        <taxon>Teleostei</taxon>
        <taxon>Anguilliformes</taxon>
        <taxon>Anguillidae</taxon>
        <taxon>Anguilla</taxon>
    </lineage>
</organism>
<reference evidence="1" key="1">
    <citation type="submission" date="2014-11" db="EMBL/GenBank/DDBJ databases">
        <authorList>
            <person name="Amaro Gonzalez C."/>
        </authorList>
    </citation>
    <scope>NUCLEOTIDE SEQUENCE</scope>
</reference>
<evidence type="ECO:0000313" key="1">
    <source>
        <dbReference type="EMBL" id="JAH80690.1"/>
    </source>
</evidence>
<accession>A0A0E9VTM6</accession>